<reference evidence="2" key="1">
    <citation type="journal article" date="2023" name="G3 (Bethesda)">
        <title>Genome assembly and association tests identify interacting loci associated with vigor, precocity, and sex in interspecific pistachio rootstocks.</title>
        <authorList>
            <person name="Palmer W."/>
            <person name="Jacygrad E."/>
            <person name="Sagayaradj S."/>
            <person name="Cavanaugh K."/>
            <person name="Han R."/>
            <person name="Bertier L."/>
            <person name="Beede B."/>
            <person name="Kafkas S."/>
            <person name="Golino D."/>
            <person name="Preece J."/>
            <person name="Michelmore R."/>
        </authorList>
    </citation>
    <scope>NUCLEOTIDE SEQUENCE [LARGE SCALE GENOMIC DNA]</scope>
</reference>
<sequence>MKPAREEDFAKRGAFPMNPTPNGLIFVPLTFDTPLSSQLQVVDVVLHKATDEIMSIELGSNSESSNRVTYTSGMQELQRFMEHHSNFFAIDPLDNIYPVLDRLKIQLVLLGLQDLNAEGHLTIRGAHFHKVNDFNESDLAQRLPEAKLSFPCIVEPQVACGVADAHSMATVFEIEDFKHLSVPLPAVVQEYINHSSTLFKFYVLGETVFHAVKKSIPNSNTWRKSYERNSSKPILFDRLELFVICTSSIFFPGLFGILQVDLPPEKICEIEADYYWHLSKLLDGMQDHYTFAQPGIQRLVFKLKELVRQIDALSDTKAIASPSLPPAHLLSCSVTNFVVSNLDEESCENGKSIQEH</sequence>
<proteinExistence type="predicted"/>
<name>A0ACC0YIA9_9ROSI</name>
<dbReference type="Proteomes" id="UP001163603">
    <property type="component" value="Chromosome 7"/>
</dbReference>
<accession>A0ACC0YIA9</accession>
<dbReference type="EMBL" id="CM047742">
    <property type="protein sequence ID" value="KAJ0035872.1"/>
    <property type="molecule type" value="Genomic_DNA"/>
</dbReference>
<evidence type="ECO:0000313" key="1">
    <source>
        <dbReference type="EMBL" id="KAJ0035872.1"/>
    </source>
</evidence>
<keyword evidence="2" id="KW-1185">Reference proteome</keyword>
<comment type="caution">
    <text evidence="1">The sequence shown here is derived from an EMBL/GenBank/DDBJ whole genome shotgun (WGS) entry which is preliminary data.</text>
</comment>
<evidence type="ECO:0000313" key="2">
    <source>
        <dbReference type="Proteomes" id="UP001163603"/>
    </source>
</evidence>
<protein>
    <submittedName>
        <fullName evidence="1">Uncharacterized protein</fullName>
    </submittedName>
</protein>
<organism evidence="1 2">
    <name type="scientific">Pistacia integerrima</name>
    <dbReference type="NCBI Taxonomy" id="434235"/>
    <lineage>
        <taxon>Eukaryota</taxon>
        <taxon>Viridiplantae</taxon>
        <taxon>Streptophyta</taxon>
        <taxon>Embryophyta</taxon>
        <taxon>Tracheophyta</taxon>
        <taxon>Spermatophyta</taxon>
        <taxon>Magnoliopsida</taxon>
        <taxon>eudicotyledons</taxon>
        <taxon>Gunneridae</taxon>
        <taxon>Pentapetalae</taxon>
        <taxon>rosids</taxon>
        <taxon>malvids</taxon>
        <taxon>Sapindales</taxon>
        <taxon>Anacardiaceae</taxon>
        <taxon>Pistacia</taxon>
    </lineage>
</organism>
<gene>
    <name evidence="1" type="ORF">Pint_26396</name>
</gene>